<dbReference type="EMBL" id="JAHBBH010000027">
    <property type="protein sequence ID" value="MBW3093086.1"/>
    <property type="molecule type" value="Genomic_DNA"/>
</dbReference>
<reference evidence="1 2" key="1">
    <citation type="submission" date="2021-05" db="EMBL/GenBank/DDBJ databases">
        <title>Phylogenetic classification of ten novel species belonging to the genus Bifidobacterium comprising B. colchicus sp. nov., B. abeli sp. nov., B. bicoloris sp. nov., B. guerezis sp. nov., B. rosaliae sp. nov., B. santillanensis sp. nov., B. argentati sp. nov., B. amazzoni sp. nov., B. pluviali sp. nov., and B. pinnaculum sp. nov.</title>
        <authorList>
            <person name="Lugli G.A."/>
            <person name="Ruiz Garcia L."/>
            <person name="Margolles A."/>
            <person name="Ventura M."/>
        </authorList>
    </citation>
    <scope>NUCLEOTIDE SEQUENCE [LARGE SCALE GENOMIC DNA]</scope>
    <source>
        <strain evidence="1 2">82T10</strain>
    </source>
</reference>
<dbReference type="RefSeq" id="WP_219059107.1">
    <property type="nucleotide sequence ID" value="NZ_JAHBBH010000027.1"/>
</dbReference>
<organism evidence="1 2">
    <name type="scientific">Bifidobacterium miconis</name>
    <dbReference type="NCBI Taxonomy" id="2834435"/>
    <lineage>
        <taxon>Bacteria</taxon>
        <taxon>Bacillati</taxon>
        <taxon>Actinomycetota</taxon>
        <taxon>Actinomycetes</taxon>
        <taxon>Bifidobacteriales</taxon>
        <taxon>Bifidobacteriaceae</taxon>
        <taxon>Bifidobacterium</taxon>
    </lineage>
</organism>
<protein>
    <recommendedName>
        <fullName evidence="3">XkdX family protein</fullName>
    </recommendedName>
</protein>
<sequence>MNKLAKTFTYNNIRRALADWYADNWQTVTDQRIDEQAKYMYQYGTPEQS</sequence>
<proteinExistence type="predicted"/>
<keyword evidence="2" id="KW-1185">Reference proteome</keyword>
<evidence type="ECO:0000313" key="2">
    <source>
        <dbReference type="Proteomes" id="UP000700815"/>
    </source>
</evidence>
<dbReference type="Proteomes" id="UP000700815">
    <property type="component" value="Unassembled WGS sequence"/>
</dbReference>
<evidence type="ECO:0008006" key="3">
    <source>
        <dbReference type="Google" id="ProtNLM"/>
    </source>
</evidence>
<accession>A0ABS6WGA1</accession>
<gene>
    <name evidence="1" type="ORF">KIH79_09165</name>
</gene>
<evidence type="ECO:0000313" key="1">
    <source>
        <dbReference type="EMBL" id="MBW3093086.1"/>
    </source>
</evidence>
<comment type="caution">
    <text evidence="1">The sequence shown here is derived from an EMBL/GenBank/DDBJ whole genome shotgun (WGS) entry which is preliminary data.</text>
</comment>
<name>A0ABS6WGA1_9BIFI</name>